<keyword evidence="2" id="KW-1185">Reference proteome</keyword>
<reference evidence="1 2" key="1">
    <citation type="journal article" date="2017" name="ISME J.">
        <title>Unveiling bifidobacterial biogeography across the mammalian branch of the tree of life.</title>
        <authorList>
            <person name="Milani C."/>
            <person name="Mangifesta M."/>
            <person name="Mancabelli L."/>
            <person name="Lugli G.A."/>
            <person name="James K."/>
            <person name="Duranti S."/>
            <person name="Turroni F."/>
            <person name="Ferrario C."/>
            <person name="Ossiprandi M.C."/>
            <person name="van Sinderen D."/>
            <person name="Ventura M."/>
        </authorList>
    </citation>
    <scope>NUCLEOTIDE SEQUENCE [LARGE SCALE GENOMIC DNA]</scope>
    <source>
        <strain evidence="2">Ham19E</strain>
    </source>
</reference>
<organism evidence="1 2">
    <name type="scientific">Bifidobacterium criceti</name>
    <dbReference type="NCBI Taxonomy" id="1960969"/>
    <lineage>
        <taxon>Bacteria</taxon>
        <taxon>Bacillati</taxon>
        <taxon>Actinomycetota</taxon>
        <taxon>Actinomycetes</taxon>
        <taxon>Bifidobacteriales</taxon>
        <taxon>Bifidobacteriaceae</taxon>
        <taxon>Bifidobacterium</taxon>
    </lineage>
</organism>
<name>A0A2A2EE65_9BIFI</name>
<dbReference type="OrthoDB" id="3232867at2"/>
<proteinExistence type="predicted"/>
<evidence type="ECO:0000313" key="1">
    <source>
        <dbReference type="EMBL" id="PAU67215.1"/>
    </source>
</evidence>
<gene>
    <name evidence="1" type="ORF">B1526_1299</name>
</gene>
<comment type="caution">
    <text evidence="1">The sequence shown here is derived from an EMBL/GenBank/DDBJ whole genome shotgun (WGS) entry which is preliminary data.</text>
</comment>
<dbReference type="EMBL" id="MVOH01000015">
    <property type="protein sequence ID" value="PAU67215.1"/>
    <property type="molecule type" value="Genomic_DNA"/>
</dbReference>
<sequence length="120" mass="13816">MIPTDYETVTVSRSRVTMIDGRRHSEPPEPVGTIGVLVAPVTRERQLETGRVTLVSGYDLYRRGHATLDIREGDLVDVRGETMTITETPMQWRRGERVIGWQWHCERREDQWVDSAANSH</sequence>
<dbReference type="RefSeq" id="WP_095615286.1">
    <property type="nucleotide sequence ID" value="NZ_MVOH01000015.1"/>
</dbReference>
<dbReference type="AlphaFoldDB" id="A0A2A2EE65"/>
<protein>
    <submittedName>
        <fullName evidence="1">Uncharacterized protein</fullName>
    </submittedName>
</protein>
<accession>A0A2A2EE65</accession>
<evidence type="ECO:0000313" key="2">
    <source>
        <dbReference type="Proteomes" id="UP000218399"/>
    </source>
</evidence>
<dbReference type="Proteomes" id="UP000218399">
    <property type="component" value="Unassembled WGS sequence"/>
</dbReference>